<dbReference type="RefSeq" id="WP_165106441.1">
    <property type="nucleotide sequence ID" value="NZ_JAAKYA010000029.1"/>
</dbReference>
<accession>A0A6M1RMJ9</accession>
<sequence length="244" mass="27438">MNPSSPAAEPLQRFEQHRFETRIVQNVQIRYLLWLPGGTGGARTTPARWPLVLFLHGAGERGNDLARVTIHGPPALVQRGTNFPFILVAPQCPEDQRWDPTTLMALLEHLVRKLPVDPTRVYVTGLSMGGYGTWKLGLTYPERFAAIVPICGGGEWIDVRLAGRTRADALRTLAVWAFHGARDNVVPLSESERMVNALKELGAREVLFTVYADAEHDSWTVTYQKPELYEWMLRHSRPGAAWPH</sequence>
<dbReference type="GO" id="GO:0016787">
    <property type="term" value="F:hydrolase activity"/>
    <property type="evidence" value="ECO:0007669"/>
    <property type="project" value="InterPro"/>
</dbReference>
<dbReference type="Pfam" id="PF02230">
    <property type="entry name" value="Abhydrolase_2"/>
    <property type="match status" value="1"/>
</dbReference>
<protein>
    <submittedName>
        <fullName evidence="3">Prolyl oligopeptidase family serine peptidase</fullName>
    </submittedName>
</protein>
<proteinExistence type="predicted"/>
<dbReference type="InterPro" id="IPR050955">
    <property type="entry name" value="Plant_Biomass_Hydrol_Est"/>
</dbReference>
<evidence type="ECO:0000313" key="4">
    <source>
        <dbReference type="Proteomes" id="UP000477311"/>
    </source>
</evidence>
<dbReference type="Proteomes" id="UP000477311">
    <property type="component" value="Unassembled WGS sequence"/>
</dbReference>
<evidence type="ECO:0000256" key="1">
    <source>
        <dbReference type="ARBA" id="ARBA00022729"/>
    </source>
</evidence>
<dbReference type="EMBL" id="JAAKYA010000029">
    <property type="protein sequence ID" value="NGO38789.1"/>
    <property type="molecule type" value="Genomic_DNA"/>
</dbReference>
<name>A0A6M1RMJ9_9BACT</name>
<dbReference type="SUPFAM" id="SSF53474">
    <property type="entry name" value="alpha/beta-Hydrolases"/>
    <property type="match status" value="1"/>
</dbReference>
<dbReference type="Gene3D" id="3.40.50.1820">
    <property type="entry name" value="alpha/beta hydrolase"/>
    <property type="match status" value="1"/>
</dbReference>
<feature type="domain" description="Phospholipase/carboxylesterase/thioesterase" evidence="2">
    <location>
        <begin position="102"/>
        <end position="224"/>
    </location>
</feature>
<dbReference type="InterPro" id="IPR029058">
    <property type="entry name" value="AB_hydrolase_fold"/>
</dbReference>
<keyword evidence="4" id="KW-1185">Reference proteome</keyword>
<dbReference type="PANTHER" id="PTHR43037:SF1">
    <property type="entry name" value="BLL1128 PROTEIN"/>
    <property type="match status" value="1"/>
</dbReference>
<evidence type="ECO:0000313" key="3">
    <source>
        <dbReference type="EMBL" id="NGO38789.1"/>
    </source>
</evidence>
<dbReference type="AlphaFoldDB" id="A0A6M1RMJ9"/>
<keyword evidence="1" id="KW-0732">Signal</keyword>
<dbReference type="PANTHER" id="PTHR43037">
    <property type="entry name" value="UNNAMED PRODUCT-RELATED"/>
    <property type="match status" value="1"/>
</dbReference>
<comment type="caution">
    <text evidence="3">The sequence shown here is derived from an EMBL/GenBank/DDBJ whole genome shotgun (WGS) entry which is preliminary data.</text>
</comment>
<organism evidence="3 4">
    <name type="scientific">Limisphaera ngatamarikiensis</name>
    <dbReference type="NCBI Taxonomy" id="1324935"/>
    <lineage>
        <taxon>Bacteria</taxon>
        <taxon>Pseudomonadati</taxon>
        <taxon>Verrucomicrobiota</taxon>
        <taxon>Verrucomicrobiia</taxon>
        <taxon>Limisphaerales</taxon>
        <taxon>Limisphaeraceae</taxon>
        <taxon>Limisphaera</taxon>
    </lineage>
</organism>
<reference evidence="3 4" key="1">
    <citation type="submission" date="2020-02" db="EMBL/GenBank/DDBJ databases">
        <title>Draft genome sequence of Limisphaera ngatamarikiensis NGM72.4T, a thermophilic Verrucomicrobia grouped in subdivision 3.</title>
        <authorList>
            <person name="Carere C.R."/>
            <person name="Steen J."/>
            <person name="Hugenholtz P."/>
            <person name="Stott M.B."/>
        </authorList>
    </citation>
    <scope>NUCLEOTIDE SEQUENCE [LARGE SCALE GENOMIC DNA]</scope>
    <source>
        <strain evidence="3 4">NGM72.4</strain>
    </source>
</reference>
<gene>
    <name evidence="3" type="ORF">G4L39_05185</name>
</gene>
<dbReference type="InterPro" id="IPR003140">
    <property type="entry name" value="PLipase/COase/thioEstase"/>
</dbReference>
<evidence type="ECO:0000259" key="2">
    <source>
        <dbReference type="Pfam" id="PF02230"/>
    </source>
</evidence>